<keyword evidence="6" id="KW-1185">Reference proteome</keyword>
<organism evidence="5 6">
    <name type="scientific">Actinocorallia longicatena</name>
    <dbReference type="NCBI Taxonomy" id="111803"/>
    <lineage>
        <taxon>Bacteria</taxon>
        <taxon>Bacillati</taxon>
        <taxon>Actinomycetota</taxon>
        <taxon>Actinomycetes</taxon>
        <taxon>Streptosporangiales</taxon>
        <taxon>Thermomonosporaceae</taxon>
        <taxon>Actinocorallia</taxon>
    </lineage>
</organism>
<dbReference type="Proteomes" id="UP001501237">
    <property type="component" value="Unassembled WGS sequence"/>
</dbReference>
<dbReference type="InterPro" id="IPR002104">
    <property type="entry name" value="Integrase_catalytic"/>
</dbReference>
<dbReference type="Gene3D" id="1.10.443.10">
    <property type="entry name" value="Intergrase catalytic core"/>
    <property type="match status" value="1"/>
</dbReference>
<comment type="caution">
    <text evidence="5">The sequence shown here is derived from an EMBL/GenBank/DDBJ whole genome shotgun (WGS) entry which is preliminary data.</text>
</comment>
<evidence type="ECO:0000259" key="4">
    <source>
        <dbReference type="PROSITE" id="PS51898"/>
    </source>
</evidence>
<evidence type="ECO:0000313" key="6">
    <source>
        <dbReference type="Proteomes" id="UP001501237"/>
    </source>
</evidence>
<keyword evidence="3" id="KW-0233">DNA recombination</keyword>
<dbReference type="PANTHER" id="PTHR30349:SF41">
    <property type="entry name" value="INTEGRASE_RECOMBINASE PROTEIN MJ0367-RELATED"/>
    <property type="match status" value="1"/>
</dbReference>
<dbReference type="InterPro" id="IPR050090">
    <property type="entry name" value="Tyrosine_recombinase_XerCD"/>
</dbReference>
<dbReference type="InterPro" id="IPR011010">
    <property type="entry name" value="DNA_brk_join_enz"/>
</dbReference>
<feature type="domain" description="Tyr recombinase" evidence="4">
    <location>
        <begin position="73"/>
        <end position="281"/>
    </location>
</feature>
<sequence>MVDEWLGDLRSLRYLKKSTIRGYSQAVRAFCTYATDPAYEWAQECLTRFGTHPIQVVYEWNSAVHAQDNESDPAKRAFTRAELEVLFDYADEQVARIRAFGRKGWLPAFRDAVLLKTAYAYGLRRNETRMLDEPDFTRNPHGPEFGDYGVCLVRHGKAKKGSPPKRRSVLTVWPWSAEVLEEWFTEVRPHFGLDGNPAAWPSERGLRVGCQRLNSRLATYRDALGLDPALDFHSLRRAYVTHLIEDGWDPRFVQEQVGHEHASTTSIYTCVSSDFRTRTLRRTLDATVTAALAAAKKVGAS</sequence>
<dbReference type="SUPFAM" id="SSF56349">
    <property type="entry name" value="DNA breaking-rejoining enzymes"/>
    <property type="match status" value="1"/>
</dbReference>
<reference evidence="6" key="1">
    <citation type="journal article" date="2019" name="Int. J. Syst. Evol. Microbiol.">
        <title>The Global Catalogue of Microorganisms (GCM) 10K type strain sequencing project: providing services to taxonomists for standard genome sequencing and annotation.</title>
        <authorList>
            <consortium name="The Broad Institute Genomics Platform"/>
            <consortium name="The Broad Institute Genome Sequencing Center for Infectious Disease"/>
            <person name="Wu L."/>
            <person name="Ma J."/>
        </authorList>
    </citation>
    <scope>NUCLEOTIDE SEQUENCE [LARGE SCALE GENOMIC DNA]</scope>
    <source>
        <strain evidence="6">JCM 9377</strain>
    </source>
</reference>
<evidence type="ECO:0000313" key="5">
    <source>
        <dbReference type="EMBL" id="GAA3194997.1"/>
    </source>
</evidence>
<dbReference type="PROSITE" id="PS51898">
    <property type="entry name" value="TYR_RECOMBINASE"/>
    <property type="match status" value="1"/>
</dbReference>
<protein>
    <recommendedName>
        <fullName evidence="4">Tyr recombinase domain-containing protein</fullName>
    </recommendedName>
</protein>
<dbReference type="Pfam" id="PF00589">
    <property type="entry name" value="Phage_integrase"/>
    <property type="match status" value="1"/>
</dbReference>
<comment type="similarity">
    <text evidence="1">Belongs to the 'phage' integrase family.</text>
</comment>
<dbReference type="PANTHER" id="PTHR30349">
    <property type="entry name" value="PHAGE INTEGRASE-RELATED"/>
    <property type="match status" value="1"/>
</dbReference>
<accession>A0ABP6PXC9</accession>
<dbReference type="CDD" id="cd00397">
    <property type="entry name" value="DNA_BRE_C"/>
    <property type="match status" value="1"/>
</dbReference>
<evidence type="ECO:0000256" key="1">
    <source>
        <dbReference type="ARBA" id="ARBA00008857"/>
    </source>
</evidence>
<dbReference type="EMBL" id="BAAAUV010000001">
    <property type="protein sequence ID" value="GAA3194997.1"/>
    <property type="molecule type" value="Genomic_DNA"/>
</dbReference>
<evidence type="ECO:0000256" key="2">
    <source>
        <dbReference type="ARBA" id="ARBA00023125"/>
    </source>
</evidence>
<dbReference type="RefSeq" id="WP_344821588.1">
    <property type="nucleotide sequence ID" value="NZ_BAAAUV010000001.1"/>
</dbReference>
<proteinExistence type="inferred from homology"/>
<gene>
    <name evidence="5" type="ORF">GCM10010468_05000</name>
</gene>
<evidence type="ECO:0000256" key="3">
    <source>
        <dbReference type="ARBA" id="ARBA00023172"/>
    </source>
</evidence>
<dbReference type="InterPro" id="IPR013762">
    <property type="entry name" value="Integrase-like_cat_sf"/>
</dbReference>
<keyword evidence="2" id="KW-0238">DNA-binding</keyword>
<name>A0ABP6PXC9_9ACTN</name>